<dbReference type="Proteomes" id="UP001519460">
    <property type="component" value="Unassembled WGS sequence"/>
</dbReference>
<gene>
    <name evidence="1" type="ORF">BaRGS_00003274</name>
</gene>
<organism evidence="1 2">
    <name type="scientific">Batillaria attramentaria</name>
    <dbReference type="NCBI Taxonomy" id="370345"/>
    <lineage>
        <taxon>Eukaryota</taxon>
        <taxon>Metazoa</taxon>
        <taxon>Spiralia</taxon>
        <taxon>Lophotrochozoa</taxon>
        <taxon>Mollusca</taxon>
        <taxon>Gastropoda</taxon>
        <taxon>Caenogastropoda</taxon>
        <taxon>Sorbeoconcha</taxon>
        <taxon>Cerithioidea</taxon>
        <taxon>Batillariidae</taxon>
        <taxon>Batillaria</taxon>
    </lineage>
</organism>
<dbReference type="AlphaFoldDB" id="A0ABD0M1D1"/>
<name>A0ABD0M1D1_9CAEN</name>
<sequence>MRHYVVLKIMLDTASKAKGRGHNILQPEKYRFCILYKSKILQQMPVFCSLFRRGKLESCHDQHAPVYKELHFEVKDWARQHGF</sequence>
<protein>
    <submittedName>
        <fullName evidence="1">Uncharacterized protein</fullName>
    </submittedName>
</protein>
<evidence type="ECO:0000313" key="2">
    <source>
        <dbReference type="Proteomes" id="UP001519460"/>
    </source>
</evidence>
<reference evidence="1 2" key="1">
    <citation type="journal article" date="2023" name="Sci. Data">
        <title>Genome assembly of the Korean intertidal mud-creeper Batillaria attramentaria.</title>
        <authorList>
            <person name="Patra A.K."/>
            <person name="Ho P.T."/>
            <person name="Jun S."/>
            <person name="Lee S.J."/>
            <person name="Kim Y."/>
            <person name="Won Y.J."/>
        </authorList>
    </citation>
    <scope>NUCLEOTIDE SEQUENCE [LARGE SCALE GENOMIC DNA]</scope>
    <source>
        <strain evidence="1">Wonlab-2016</strain>
    </source>
</reference>
<evidence type="ECO:0000313" key="1">
    <source>
        <dbReference type="EMBL" id="KAK7505529.1"/>
    </source>
</evidence>
<dbReference type="EMBL" id="JACVVK020000010">
    <property type="protein sequence ID" value="KAK7505529.1"/>
    <property type="molecule type" value="Genomic_DNA"/>
</dbReference>
<proteinExistence type="predicted"/>
<comment type="caution">
    <text evidence="1">The sequence shown here is derived from an EMBL/GenBank/DDBJ whole genome shotgun (WGS) entry which is preliminary data.</text>
</comment>
<accession>A0ABD0M1D1</accession>
<keyword evidence="2" id="KW-1185">Reference proteome</keyword>